<feature type="non-terminal residue" evidence="1">
    <location>
        <position position="1"/>
    </location>
</feature>
<sequence>LLLETIEAVGLPRDFIKQNCVSLSTDGEYVNLGVGDKLNALLGLEVSAEGPQVYHGWDVAHRLELCHSDAHKLVDIRGKLHDEMPSHFGASYERIKRAADELNTRFYAPVAFCKTRWCASERRVFLNFKSNLLAIHRSDDDDPKAAYLDVRWVFTFVVMLDVLEHMSRASLLAQRVSLRPWQIWRSLCDYRDALIIVEAELGMLAEAADPQAELTADDFIIEALPTLKEVDFVGYSWMGLALWHPTKYTLKEVVSFAAGRAKTWIGALLRSFKTRLFGDIPEWLQMAEYTLGAKGLLDDGDLSILRYSYDRPVELGDGAFESHGATKDEVFGRLATWVGNYTGQHLDIEAVVGQYATLRQRVQADTASSSPQSLCMSSLWERIHSDRSFFEGVGDALWIAGHLSLRENLRMNTN</sequence>
<name>A0A7J6KZE6_PEROL</name>
<dbReference type="AlphaFoldDB" id="A0A7J6KZE6"/>
<reference evidence="1 2" key="1">
    <citation type="submission" date="2020-04" db="EMBL/GenBank/DDBJ databases">
        <title>Perkinsus olseni comparative genomics.</title>
        <authorList>
            <person name="Bogema D.R."/>
        </authorList>
    </citation>
    <scope>NUCLEOTIDE SEQUENCE [LARGE SCALE GENOMIC DNA]</scope>
    <source>
        <strain evidence="1">ATCC PRA-31</strain>
    </source>
</reference>
<protein>
    <submittedName>
        <fullName evidence="1">Uncharacterized protein</fullName>
    </submittedName>
</protein>
<dbReference type="EMBL" id="JABANN010000880">
    <property type="protein sequence ID" value="KAF4652733.1"/>
    <property type="molecule type" value="Genomic_DNA"/>
</dbReference>
<proteinExistence type="predicted"/>
<gene>
    <name evidence="1" type="ORF">FOL46_009537</name>
</gene>
<dbReference type="Proteomes" id="UP000572268">
    <property type="component" value="Unassembled WGS sequence"/>
</dbReference>
<comment type="caution">
    <text evidence="1">The sequence shown here is derived from an EMBL/GenBank/DDBJ whole genome shotgun (WGS) entry which is preliminary data.</text>
</comment>
<evidence type="ECO:0000313" key="2">
    <source>
        <dbReference type="Proteomes" id="UP000572268"/>
    </source>
</evidence>
<accession>A0A7J6KZE6</accession>
<organism evidence="1 2">
    <name type="scientific">Perkinsus olseni</name>
    <name type="common">Perkinsus atlanticus</name>
    <dbReference type="NCBI Taxonomy" id="32597"/>
    <lineage>
        <taxon>Eukaryota</taxon>
        <taxon>Sar</taxon>
        <taxon>Alveolata</taxon>
        <taxon>Perkinsozoa</taxon>
        <taxon>Perkinsea</taxon>
        <taxon>Perkinsida</taxon>
        <taxon>Perkinsidae</taxon>
        <taxon>Perkinsus</taxon>
    </lineage>
</organism>
<evidence type="ECO:0000313" key="1">
    <source>
        <dbReference type="EMBL" id="KAF4652733.1"/>
    </source>
</evidence>